<feature type="domain" description="Zn(2)-C6 fungal-type" evidence="6">
    <location>
        <begin position="32"/>
        <end position="62"/>
    </location>
</feature>
<dbReference type="EMBL" id="KV453927">
    <property type="protein sequence ID" value="ODV74692.1"/>
    <property type="molecule type" value="Genomic_DNA"/>
</dbReference>
<dbReference type="CDD" id="cd00067">
    <property type="entry name" value="GAL4"/>
    <property type="match status" value="1"/>
</dbReference>
<feature type="region of interest" description="Disordered" evidence="5">
    <location>
        <begin position="121"/>
        <end position="282"/>
    </location>
</feature>
<dbReference type="SMART" id="SM00066">
    <property type="entry name" value="GAL4"/>
    <property type="match status" value="1"/>
</dbReference>
<gene>
    <name evidence="7" type="ORF">CYBJADRAFT_171705</name>
</gene>
<name>A0A1E4S5M5_CYBJN</name>
<evidence type="ECO:0000256" key="2">
    <source>
        <dbReference type="ARBA" id="ARBA00022723"/>
    </source>
</evidence>
<feature type="compositionally biased region" description="Pro residues" evidence="5">
    <location>
        <begin position="149"/>
        <end position="159"/>
    </location>
</feature>
<keyword evidence="4" id="KW-0539">Nucleus</keyword>
<dbReference type="Pfam" id="PF00172">
    <property type="entry name" value="Zn_clus"/>
    <property type="match status" value="1"/>
</dbReference>
<dbReference type="Gene3D" id="4.10.240.10">
    <property type="entry name" value="Zn(2)-C6 fungal-type DNA-binding domain"/>
    <property type="match status" value="1"/>
</dbReference>
<evidence type="ECO:0000256" key="4">
    <source>
        <dbReference type="ARBA" id="ARBA00023242"/>
    </source>
</evidence>
<accession>A0A1E4S5M5</accession>
<sequence>MSEEFIKDQNALVMGDGKVYKIQKVRQRKIHSCVPCHQRKVKCSREHPVCQNCTKNNLECKYFVNDRVSRGKKKKDVDKEAELRKKQELKQYMARAKNLVSSSSTPISSTMGAEIPAEVIHQQQHQLQQPLQQHESHEPPHVHIGNDQPPHPQPLPPRPVGVNFSHQSPRDRTSLTFSDSESSVSIESLSPPNMHNPQVLPTEKHSNHTQQNARQHLHAPPPLPHTHNLQQQTQQEQSTQQEPTQQKQQQDHVGFLPPVNVSRSQTPSFEPQQQGGQPLSNSILSDFSLRQTPQPSMTGRLPQNEPIQQIALNLTNHSLPMILMPKQPEIVPTWKLEEIYSALPSRERSYGLVNRYITNIHPILPILDINEFVREHDAFWDNTLEHKLEFLVILFPVVYAASKGECFEFSYDEITKFELSNEIHKYLRIARVVFQTIGYPQKFSLRVLQSSVLLHSTLENPSLIDIGILVRIAQTVKLNRDPATFHKILDPNLVQTRRLLWWEIFYLDAMTALKNTSTPLIRLDEFDTSLPVEYVNNSLNPHTCFLNGKFRFTLILNELTRCMYGLNIVPFNTIQMLKQKILDLYISCNASIMNLENVESVQNMSYEQNTFIKWSKSVLSSYCDRALLLLQKKIVLSTVLNSNEEGNNMLIQGSFNQLLNSQRSKFSIEALMKSLNPPHLNTDNDLTHYTYDDLTNNLIPTSLHLLYEFLKNNNDDIYNGFNWEIRNNLPFDAIVLLLTNLISDLEKNQNNKKYELRNDIRYHLLDKTIDLIFIKFDNKKRSIIKNCFTLIRYLFQILRLKYLRNDSGNSTLVEFSPVYTEQIIPKPLNSSSNLLKRNTSSQKNQSLLNPTAISGRSNGSCFDEASNSFSSVSVSDMFVSGLTEEVNFFQSSNQLSTLGGSNENGSSGGDLITDDTYKEHEIQRIKTQITKFLREERLSDDDRFNNNFYIMVEHEIHDLIKRLTA</sequence>
<evidence type="ECO:0000256" key="3">
    <source>
        <dbReference type="ARBA" id="ARBA00022833"/>
    </source>
</evidence>
<evidence type="ECO:0000256" key="1">
    <source>
        <dbReference type="ARBA" id="ARBA00004123"/>
    </source>
</evidence>
<dbReference type="InterPro" id="IPR050613">
    <property type="entry name" value="Sec_Metabolite_Reg"/>
</dbReference>
<feature type="compositionally biased region" description="Low complexity" evidence="5">
    <location>
        <begin position="121"/>
        <end position="133"/>
    </location>
</feature>
<dbReference type="PROSITE" id="PS00463">
    <property type="entry name" value="ZN2_CY6_FUNGAL_1"/>
    <property type="match status" value="1"/>
</dbReference>
<dbReference type="GO" id="GO:0006351">
    <property type="term" value="P:DNA-templated transcription"/>
    <property type="evidence" value="ECO:0007669"/>
    <property type="project" value="InterPro"/>
</dbReference>
<dbReference type="PANTHER" id="PTHR31001">
    <property type="entry name" value="UNCHARACTERIZED TRANSCRIPTIONAL REGULATORY PROTEIN"/>
    <property type="match status" value="1"/>
</dbReference>
<dbReference type="SMART" id="SM00906">
    <property type="entry name" value="Fungal_trans"/>
    <property type="match status" value="1"/>
</dbReference>
<keyword evidence="2" id="KW-0479">Metal-binding</keyword>
<dbReference type="CDD" id="cd12148">
    <property type="entry name" value="fungal_TF_MHR"/>
    <property type="match status" value="1"/>
</dbReference>
<dbReference type="PROSITE" id="PS50048">
    <property type="entry name" value="ZN2_CY6_FUNGAL_2"/>
    <property type="match status" value="1"/>
</dbReference>
<dbReference type="GO" id="GO:0003677">
    <property type="term" value="F:DNA binding"/>
    <property type="evidence" value="ECO:0007669"/>
    <property type="project" value="InterPro"/>
</dbReference>
<proteinExistence type="predicted"/>
<organism evidence="7 8">
    <name type="scientific">Cyberlindnera jadinii (strain ATCC 18201 / CBS 1600 / BCRC 20928 / JCM 3617 / NBRC 0987 / NRRL Y-1542)</name>
    <name type="common">Torula yeast</name>
    <name type="synonym">Candida utilis</name>
    <dbReference type="NCBI Taxonomy" id="983966"/>
    <lineage>
        <taxon>Eukaryota</taxon>
        <taxon>Fungi</taxon>
        <taxon>Dikarya</taxon>
        <taxon>Ascomycota</taxon>
        <taxon>Saccharomycotina</taxon>
        <taxon>Saccharomycetes</taxon>
        <taxon>Phaffomycetales</taxon>
        <taxon>Phaffomycetaceae</taxon>
        <taxon>Cyberlindnera</taxon>
    </lineage>
</organism>
<evidence type="ECO:0000313" key="8">
    <source>
        <dbReference type="Proteomes" id="UP000094389"/>
    </source>
</evidence>
<dbReference type="OMA" id="SCAQIAP"/>
<reference evidence="7 8" key="1">
    <citation type="journal article" date="2016" name="Proc. Natl. Acad. Sci. U.S.A.">
        <title>Comparative genomics of biotechnologically important yeasts.</title>
        <authorList>
            <person name="Riley R."/>
            <person name="Haridas S."/>
            <person name="Wolfe K.H."/>
            <person name="Lopes M.R."/>
            <person name="Hittinger C.T."/>
            <person name="Goeker M."/>
            <person name="Salamov A.A."/>
            <person name="Wisecaver J.H."/>
            <person name="Long T.M."/>
            <person name="Calvey C.H."/>
            <person name="Aerts A.L."/>
            <person name="Barry K.W."/>
            <person name="Choi C."/>
            <person name="Clum A."/>
            <person name="Coughlan A.Y."/>
            <person name="Deshpande S."/>
            <person name="Douglass A.P."/>
            <person name="Hanson S.J."/>
            <person name="Klenk H.-P."/>
            <person name="LaButti K.M."/>
            <person name="Lapidus A."/>
            <person name="Lindquist E.A."/>
            <person name="Lipzen A.M."/>
            <person name="Meier-Kolthoff J.P."/>
            <person name="Ohm R.A."/>
            <person name="Otillar R.P."/>
            <person name="Pangilinan J.L."/>
            <person name="Peng Y."/>
            <person name="Rokas A."/>
            <person name="Rosa C.A."/>
            <person name="Scheuner C."/>
            <person name="Sibirny A.A."/>
            <person name="Slot J.C."/>
            <person name="Stielow J.B."/>
            <person name="Sun H."/>
            <person name="Kurtzman C.P."/>
            <person name="Blackwell M."/>
            <person name="Grigoriev I.V."/>
            <person name="Jeffries T.W."/>
        </authorList>
    </citation>
    <scope>NUCLEOTIDE SEQUENCE [LARGE SCALE GENOMIC DNA]</scope>
    <source>
        <strain evidence="8">ATCC 18201 / CBS 1600 / BCRC 20928 / JCM 3617 / NBRC 0987 / NRRL Y-1542</strain>
    </source>
</reference>
<keyword evidence="3" id="KW-0862">Zinc</keyword>
<dbReference type="SUPFAM" id="SSF57701">
    <property type="entry name" value="Zn2/Cys6 DNA-binding domain"/>
    <property type="match status" value="1"/>
</dbReference>
<evidence type="ECO:0000313" key="7">
    <source>
        <dbReference type="EMBL" id="ODV74692.1"/>
    </source>
</evidence>
<protein>
    <recommendedName>
        <fullName evidence="6">Zn(2)-C6 fungal-type domain-containing protein</fullName>
    </recommendedName>
</protein>
<dbReference type="STRING" id="983966.A0A1E4S5M5"/>
<feature type="compositionally biased region" description="Low complexity" evidence="5">
    <location>
        <begin position="178"/>
        <end position="190"/>
    </location>
</feature>
<dbReference type="GO" id="GO:0005634">
    <property type="term" value="C:nucleus"/>
    <property type="evidence" value="ECO:0007669"/>
    <property type="project" value="UniProtKB-SubCell"/>
</dbReference>
<dbReference type="GeneID" id="30990646"/>
<evidence type="ECO:0000259" key="6">
    <source>
        <dbReference type="PROSITE" id="PS50048"/>
    </source>
</evidence>
<dbReference type="GO" id="GO:0008270">
    <property type="term" value="F:zinc ion binding"/>
    <property type="evidence" value="ECO:0007669"/>
    <property type="project" value="InterPro"/>
</dbReference>
<keyword evidence="8" id="KW-1185">Reference proteome</keyword>
<dbReference type="GO" id="GO:0000981">
    <property type="term" value="F:DNA-binding transcription factor activity, RNA polymerase II-specific"/>
    <property type="evidence" value="ECO:0007669"/>
    <property type="project" value="InterPro"/>
</dbReference>
<dbReference type="InterPro" id="IPR007219">
    <property type="entry name" value="XnlR_reg_dom"/>
</dbReference>
<comment type="subcellular location">
    <subcellularLocation>
        <location evidence="1">Nucleus</location>
    </subcellularLocation>
</comment>
<feature type="compositionally biased region" description="Polar residues" evidence="5">
    <location>
        <begin position="261"/>
        <end position="282"/>
    </location>
</feature>
<dbReference type="InterPro" id="IPR036864">
    <property type="entry name" value="Zn2-C6_fun-type_DNA-bd_sf"/>
</dbReference>
<dbReference type="RefSeq" id="XP_020071731.1">
    <property type="nucleotide sequence ID" value="XM_020216250.1"/>
</dbReference>
<dbReference type="InterPro" id="IPR001138">
    <property type="entry name" value="Zn2Cys6_DnaBD"/>
</dbReference>
<dbReference type="Pfam" id="PF04082">
    <property type="entry name" value="Fungal_trans"/>
    <property type="match status" value="1"/>
</dbReference>
<dbReference type="Proteomes" id="UP000094389">
    <property type="component" value="Unassembled WGS sequence"/>
</dbReference>
<dbReference type="OrthoDB" id="3980007at2759"/>
<evidence type="ECO:0000256" key="5">
    <source>
        <dbReference type="SAM" id="MobiDB-lite"/>
    </source>
</evidence>
<dbReference type="AlphaFoldDB" id="A0A1E4S5M5"/>
<feature type="compositionally biased region" description="Low complexity" evidence="5">
    <location>
        <begin position="225"/>
        <end position="248"/>
    </location>
</feature>